<feature type="transmembrane region" description="Helical" evidence="7">
    <location>
        <begin position="105"/>
        <end position="127"/>
    </location>
</feature>
<feature type="compositionally biased region" description="Low complexity" evidence="6">
    <location>
        <begin position="645"/>
        <end position="657"/>
    </location>
</feature>
<evidence type="ECO:0000259" key="9">
    <source>
        <dbReference type="Pfam" id="PF13886"/>
    </source>
</evidence>
<evidence type="ECO:0000256" key="6">
    <source>
        <dbReference type="SAM" id="MobiDB-lite"/>
    </source>
</evidence>
<dbReference type="PANTHER" id="PTHR39469:SF1">
    <property type="entry name" value="DUF4203 DOMAIN-CONTAINING PROTEIN"/>
    <property type="match status" value="1"/>
</dbReference>
<comment type="subcellular location">
    <subcellularLocation>
        <location evidence="1">Membrane</location>
        <topology evidence="1">Multi-pass membrane protein</topology>
    </subcellularLocation>
</comment>
<feature type="region of interest" description="Disordered" evidence="6">
    <location>
        <begin position="62"/>
        <end position="98"/>
    </location>
</feature>
<dbReference type="Proteomes" id="UP001447188">
    <property type="component" value="Unassembled WGS sequence"/>
</dbReference>
<dbReference type="PANTHER" id="PTHR39469">
    <property type="entry name" value="CHROMOSOME 1, WHOLE GENOME SHOTGUN SEQUENCE"/>
    <property type="match status" value="1"/>
</dbReference>
<evidence type="ECO:0000256" key="3">
    <source>
        <dbReference type="ARBA" id="ARBA00022989"/>
    </source>
</evidence>
<feature type="signal peptide" evidence="8">
    <location>
        <begin position="1"/>
        <end position="23"/>
    </location>
</feature>
<dbReference type="EMBL" id="JBBBZM010000040">
    <property type="protein sequence ID" value="KAL0637001.1"/>
    <property type="molecule type" value="Genomic_DNA"/>
</dbReference>
<keyword evidence="2 7" id="KW-0812">Transmembrane</keyword>
<feature type="region of interest" description="Disordered" evidence="6">
    <location>
        <begin position="406"/>
        <end position="436"/>
    </location>
</feature>
<evidence type="ECO:0000256" key="7">
    <source>
        <dbReference type="SAM" id="Phobius"/>
    </source>
</evidence>
<evidence type="ECO:0000256" key="1">
    <source>
        <dbReference type="ARBA" id="ARBA00004141"/>
    </source>
</evidence>
<reference evidence="10 11" key="1">
    <citation type="submission" date="2024-02" db="EMBL/GenBank/DDBJ databases">
        <title>Discinaceae phylogenomics.</title>
        <authorList>
            <person name="Dirks A.C."/>
            <person name="James T.Y."/>
        </authorList>
    </citation>
    <scope>NUCLEOTIDE SEQUENCE [LARGE SCALE GENOMIC DNA]</scope>
    <source>
        <strain evidence="10 11">ACD0624</strain>
    </source>
</reference>
<feature type="region of interest" description="Disordered" evidence="6">
    <location>
        <begin position="617"/>
        <end position="658"/>
    </location>
</feature>
<protein>
    <recommendedName>
        <fullName evidence="9">TM7S3/TM198-like domain-containing protein</fullName>
    </recommendedName>
</protein>
<keyword evidence="5" id="KW-0175">Coiled coil</keyword>
<accession>A0ABR3GN35</accession>
<feature type="region of interest" description="Disordered" evidence="6">
    <location>
        <begin position="746"/>
        <end position="766"/>
    </location>
</feature>
<evidence type="ECO:0000256" key="2">
    <source>
        <dbReference type="ARBA" id="ARBA00022692"/>
    </source>
</evidence>
<feature type="coiled-coil region" evidence="5">
    <location>
        <begin position="984"/>
        <end position="1011"/>
    </location>
</feature>
<evidence type="ECO:0000256" key="4">
    <source>
        <dbReference type="ARBA" id="ARBA00023136"/>
    </source>
</evidence>
<evidence type="ECO:0000256" key="8">
    <source>
        <dbReference type="SAM" id="SignalP"/>
    </source>
</evidence>
<gene>
    <name evidence="10" type="ORF">Q9L58_003983</name>
</gene>
<keyword evidence="11" id="KW-1185">Reference proteome</keyword>
<feature type="domain" description="TM7S3/TM198-like" evidence="9">
    <location>
        <begin position="112"/>
        <end position="315"/>
    </location>
</feature>
<dbReference type="Pfam" id="PF13886">
    <property type="entry name" value="TM7S3_TM198"/>
    <property type="match status" value="1"/>
</dbReference>
<feature type="transmembrane region" description="Helical" evidence="7">
    <location>
        <begin position="165"/>
        <end position="184"/>
    </location>
</feature>
<evidence type="ECO:0000313" key="10">
    <source>
        <dbReference type="EMBL" id="KAL0637001.1"/>
    </source>
</evidence>
<feature type="chain" id="PRO_5046420909" description="TM7S3/TM198-like domain-containing protein" evidence="8">
    <location>
        <begin position="24"/>
        <end position="1034"/>
    </location>
</feature>
<feature type="compositionally biased region" description="Low complexity" evidence="6">
    <location>
        <begin position="82"/>
        <end position="97"/>
    </location>
</feature>
<dbReference type="InterPro" id="IPR025256">
    <property type="entry name" value="TM7S3/TM198-like_dom"/>
</dbReference>
<evidence type="ECO:0000256" key="5">
    <source>
        <dbReference type="SAM" id="Coils"/>
    </source>
</evidence>
<feature type="compositionally biased region" description="Polar residues" evidence="6">
    <location>
        <begin position="62"/>
        <end position="81"/>
    </location>
</feature>
<comment type="caution">
    <text evidence="10">The sequence shown here is derived from an EMBL/GenBank/DDBJ whole genome shotgun (WGS) entry which is preliminary data.</text>
</comment>
<feature type="transmembrane region" description="Helical" evidence="7">
    <location>
        <begin position="242"/>
        <end position="260"/>
    </location>
</feature>
<sequence length="1034" mass="112972">MYCGRSLALCAFIALSLLNGVVSSRGIVLRRQDSGSLSATEISQKSTQASNIIHSVTSVKPTATDSSVNGEISATQSTTKDTVPTSASSNTPAPSVAGSYDSSNVIPGSIAGVILMITGVPFCLIGIKLKVLQIFLSTFFLSGLGITVLIIYVMNPPVSDAVQGAYVTAVAITGIITGCLAVVFPEVTEALGCLLGGFCISMWFLVLKPGGLVSSVYGKLIMIAAFCFVMFSLAFHKITRPYSLIVSISFGGATAIVLGIDCFSRAGLKEFWIYIWALNDNIFPLETNNYPHTRGIRVELAVIILITAFGVMSQVKLWKILKERREVKDAEKRRQVADLEALDEDVGRRVEEGHKEEREQWEVEFGGKEVSVDGRPNTGNMSRADSGLGDDDFRKKSGETVEEFVETEDMKKGREEHMQAESRKQSLDVQGQQLAAQDDQIRRMVIPEGIEEIGRSTASGSVLGRQSNPSLLLQPEFVVENPNVSPAPKVIPLPVPIPTETQGDDDEVSSLATWAESDRRLSGDIGTELIARTLVKSEGYDEDRASSMAATCDDEGELEGELEAAHTFLAINEAIRRSVSPANTDDDITPTSTSFRVLGGHRLEQKERYFLPAINVQPSESGKDSTGGGSFERGVFTGNHSKAGTTHQTTPTATSPPSIIETKFPENLAPASSPKPDTTPAVSNVATDFNLQFQAKCSRVVKNYRTNEWAKHLADAEMPELERLEGSTQSANIPSEVSAPVHIKELQETSELPSRPPSRSASKMSQYEPVSSALVSSPSFPLPASAARPVMRTSSVPVIQQDDRQGAASPVERCVSPPAYGRHTPSPLPQNTLMGKRESMVRSRQNFNTLPEYGSPSVTPDLRSQSPNIGLTFHSSLNSPGASRSSTPNMYSIQNPANDATQYRSGHLDDDMSLADRRNELLNHSVSRDMLNGVLQQGRRSFSPQPPQTDKREAMMKSWRESIKTDQQTNSHTVHSIQERRGEMLNERQQLVSAEKQKESFRDEMLEERMRQKDMLELHKEALRRLQASANKHI</sequence>
<organism evidence="10 11">
    <name type="scientific">Discina gigas</name>
    <dbReference type="NCBI Taxonomy" id="1032678"/>
    <lineage>
        <taxon>Eukaryota</taxon>
        <taxon>Fungi</taxon>
        <taxon>Dikarya</taxon>
        <taxon>Ascomycota</taxon>
        <taxon>Pezizomycotina</taxon>
        <taxon>Pezizomycetes</taxon>
        <taxon>Pezizales</taxon>
        <taxon>Discinaceae</taxon>
        <taxon>Discina</taxon>
    </lineage>
</organism>
<feature type="compositionally biased region" description="Basic and acidic residues" evidence="6">
    <location>
        <begin position="408"/>
        <end position="426"/>
    </location>
</feature>
<feature type="compositionally biased region" description="Polar residues" evidence="6">
    <location>
        <begin position="856"/>
        <end position="904"/>
    </location>
</feature>
<evidence type="ECO:0000313" key="11">
    <source>
        <dbReference type="Proteomes" id="UP001447188"/>
    </source>
</evidence>
<keyword evidence="3 7" id="KW-1133">Transmembrane helix</keyword>
<feature type="region of interest" description="Disordered" evidence="6">
    <location>
        <begin position="848"/>
        <end position="907"/>
    </location>
</feature>
<feature type="compositionally biased region" description="Polar residues" evidence="6">
    <location>
        <begin position="749"/>
        <end position="765"/>
    </location>
</feature>
<proteinExistence type="predicted"/>
<feature type="transmembrane region" description="Helical" evidence="7">
    <location>
        <begin position="191"/>
        <end position="210"/>
    </location>
</feature>
<keyword evidence="4 7" id="KW-0472">Membrane</keyword>
<feature type="transmembrane region" description="Helical" evidence="7">
    <location>
        <begin position="216"/>
        <end position="235"/>
    </location>
</feature>
<feature type="region of interest" description="Disordered" evidence="6">
    <location>
        <begin position="369"/>
        <end position="394"/>
    </location>
</feature>
<name>A0ABR3GN35_9PEZI</name>
<feature type="transmembrane region" description="Helical" evidence="7">
    <location>
        <begin position="134"/>
        <end position="153"/>
    </location>
</feature>
<keyword evidence="8" id="KW-0732">Signal</keyword>